<proteinExistence type="predicted"/>
<dbReference type="EMBL" id="QTSU01000001">
    <property type="protein sequence ID" value="RDZ29218.1"/>
    <property type="molecule type" value="Genomic_DNA"/>
</dbReference>
<name>A0A371K5R2_9GAMM</name>
<keyword evidence="10" id="KW-1185">Reference proteome</keyword>
<dbReference type="InterPro" id="IPR057601">
    <property type="entry name" value="Oar-like_b-barrel"/>
</dbReference>
<dbReference type="GO" id="GO:0044718">
    <property type="term" value="P:siderophore transmembrane transport"/>
    <property type="evidence" value="ECO:0007669"/>
    <property type="project" value="TreeGrafter"/>
</dbReference>
<feature type="chain" id="PRO_5016612782" evidence="7">
    <location>
        <begin position="28"/>
        <end position="1086"/>
    </location>
</feature>
<keyword evidence="3" id="KW-1134">Transmembrane beta strand</keyword>
<dbReference type="OrthoDB" id="9768147at2"/>
<dbReference type="Proteomes" id="UP000264492">
    <property type="component" value="Unassembled WGS sequence"/>
</dbReference>
<evidence type="ECO:0000256" key="5">
    <source>
        <dbReference type="ARBA" id="ARBA00023136"/>
    </source>
</evidence>
<keyword evidence="6" id="KW-0998">Cell outer membrane</keyword>
<dbReference type="InterPro" id="IPR008969">
    <property type="entry name" value="CarboxyPept-like_regulatory"/>
</dbReference>
<feature type="signal peptide" evidence="7">
    <location>
        <begin position="1"/>
        <end position="27"/>
    </location>
</feature>
<evidence type="ECO:0000256" key="6">
    <source>
        <dbReference type="ARBA" id="ARBA00023237"/>
    </source>
</evidence>
<evidence type="ECO:0000313" key="10">
    <source>
        <dbReference type="Proteomes" id="UP000264492"/>
    </source>
</evidence>
<comment type="subcellular location">
    <subcellularLocation>
        <location evidence="1">Cell outer membrane</location>
        <topology evidence="1">Multi-pass membrane protein</topology>
    </subcellularLocation>
</comment>
<keyword evidence="2" id="KW-0813">Transport</keyword>
<comment type="caution">
    <text evidence="9">The sequence shown here is derived from an EMBL/GenBank/DDBJ whole genome shotgun (WGS) entry which is preliminary data.</text>
</comment>
<protein>
    <submittedName>
        <fullName evidence="9">Oar protein</fullName>
    </submittedName>
</protein>
<dbReference type="GO" id="GO:0015344">
    <property type="term" value="F:siderophore uptake transmembrane transporter activity"/>
    <property type="evidence" value="ECO:0007669"/>
    <property type="project" value="TreeGrafter"/>
</dbReference>
<evidence type="ECO:0000313" key="9">
    <source>
        <dbReference type="EMBL" id="RDZ29218.1"/>
    </source>
</evidence>
<dbReference type="InterPro" id="IPR036942">
    <property type="entry name" value="Beta-barrel_TonB_sf"/>
</dbReference>
<sequence length="1086" mass="118111">MTHPNSVRLSKLTLGLLAVLATAPVFAQSTSAGVAGRVVGADGQPVAGAEVVITHTESGTVSRATTDADGRYNARGLRVGGPYVITTTKEGSGTGSQEGVFLNLDKVNNVDVSLNNDVTTLESVTAVSYGGSEVFSATKMGAGSNVTRQQLEAFPSINRNLQDYVRLDPRVTQTDKSRNEISVGGQNPRYNVVRVDGISTADSFGLESNSLPTPRQPFSMDTIDEVAVDVANYDVTISGGTGGVINAVTKSGTNEFHGSLYGIYRDGDWSGKNRNNVRPKLFDNETTYGATFGGPLIKDKLFFFANYENYKGKGLFTGNAGFGPIGSGESNIVNITQAQIDEVIRLAGLKGFNPGTLAKPALNSEAEEYGIKIDWNINDAHRASFRYSKSEQNTANLQGFGNTTLALNTYHYVRDFELESYTAQLFSDWTDNFSTEAKVSYRDYSAVRNPLADLPAIAIRIGSATLNLGTEENTHANILETTTKNAFFAGNWFLGDHTIKFGADYEENEIYNLFGRRVNGVYTFDCINTASGPLGAGCAKSFESGISSRYQLFYPRGGDINNMAAEFKLKNLGLFVQDTWAVNNNLTLTFGVRYDEPMVDQKPAYNAAASTAFGVRNDNTIDGNGLLSPRFGFNYTFDSERPTQLRGGIGLFQGSAATVWLANPYANNGVSYTDYFFSTGITRFDPDPADQLNQFTPGTGGTQSVDFIDPDLGQPSVWKANLAFETELPWWGVVGSAEVVLTSVKEGIYYQQLNLGNPTAIGQDGRKIYWNNTGANNGLRPNSWNQLGVGTGTDARFNRNRTFNDAIIARSTSKGESQQLTLSLNKPFNESDWSWLLAYTYTNANEVSPLTSSTSGSQLGNVAVFQSNEEVSATSSYEIKNRFTAAVSWKHAFFGDYNTSVSMFYEGRSGRPYSYTFDNDANGDGRANDLLYIPKDLTDVVFGSAAEAAGFWAFVNSNDYLKSHLGQVAERNAAHGRWVNQFDMRISQEIPGFMEGHKAEIALDILNVGNLLNKKWGSVEEMGFPGYRGIVEYGGICGAGGAPLTGTCVGNAGKYVYRYNGPDALNIYDDKGISRWAAQVSFRYKF</sequence>
<dbReference type="Gene3D" id="2.40.170.20">
    <property type="entry name" value="TonB-dependent receptor, beta-barrel domain"/>
    <property type="match status" value="1"/>
</dbReference>
<keyword evidence="7" id="KW-0732">Signal</keyword>
<evidence type="ECO:0000256" key="1">
    <source>
        <dbReference type="ARBA" id="ARBA00004571"/>
    </source>
</evidence>
<gene>
    <name evidence="9" type="ORF">DX914_09055</name>
</gene>
<dbReference type="AlphaFoldDB" id="A0A371K5R2"/>
<dbReference type="Gene3D" id="2.60.40.1120">
    <property type="entry name" value="Carboxypeptidase-like, regulatory domain"/>
    <property type="match status" value="1"/>
</dbReference>
<dbReference type="PANTHER" id="PTHR30069:SF46">
    <property type="entry name" value="OAR PROTEIN"/>
    <property type="match status" value="1"/>
</dbReference>
<keyword evidence="4" id="KW-0812">Transmembrane</keyword>
<dbReference type="Pfam" id="PF25183">
    <property type="entry name" value="OMP_b-brl_4"/>
    <property type="match status" value="2"/>
</dbReference>
<evidence type="ECO:0000256" key="4">
    <source>
        <dbReference type="ARBA" id="ARBA00022692"/>
    </source>
</evidence>
<dbReference type="PANTHER" id="PTHR30069">
    <property type="entry name" value="TONB-DEPENDENT OUTER MEMBRANE RECEPTOR"/>
    <property type="match status" value="1"/>
</dbReference>
<evidence type="ECO:0000259" key="8">
    <source>
        <dbReference type="Pfam" id="PF25183"/>
    </source>
</evidence>
<feature type="domain" description="TonB-dependent transporter Oar-like beta-barrel" evidence="8">
    <location>
        <begin position="248"/>
        <end position="311"/>
    </location>
</feature>
<feature type="domain" description="TonB-dependent transporter Oar-like beta-barrel" evidence="8">
    <location>
        <begin position="359"/>
        <end position="1011"/>
    </location>
</feature>
<evidence type="ECO:0000256" key="7">
    <source>
        <dbReference type="SAM" id="SignalP"/>
    </source>
</evidence>
<dbReference type="GO" id="GO:0009279">
    <property type="term" value="C:cell outer membrane"/>
    <property type="evidence" value="ECO:0007669"/>
    <property type="project" value="UniProtKB-SubCell"/>
</dbReference>
<dbReference type="SUPFAM" id="SSF56935">
    <property type="entry name" value="Porins"/>
    <property type="match status" value="1"/>
</dbReference>
<accession>A0A371K5R2</accession>
<dbReference type="InterPro" id="IPR039426">
    <property type="entry name" value="TonB-dep_rcpt-like"/>
</dbReference>
<evidence type="ECO:0000256" key="3">
    <source>
        <dbReference type="ARBA" id="ARBA00022452"/>
    </source>
</evidence>
<dbReference type="SUPFAM" id="SSF49464">
    <property type="entry name" value="Carboxypeptidase regulatory domain-like"/>
    <property type="match status" value="1"/>
</dbReference>
<organism evidence="9 10">
    <name type="scientific">Lysobacter silvisoli</name>
    <dbReference type="NCBI Taxonomy" id="2293254"/>
    <lineage>
        <taxon>Bacteria</taxon>
        <taxon>Pseudomonadati</taxon>
        <taxon>Pseudomonadota</taxon>
        <taxon>Gammaproteobacteria</taxon>
        <taxon>Lysobacterales</taxon>
        <taxon>Lysobacteraceae</taxon>
        <taxon>Lysobacter</taxon>
    </lineage>
</organism>
<reference evidence="9 10" key="1">
    <citation type="submission" date="2018-08" db="EMBL/GenBank/DDBJ databases">
        <title>Lysobacter sp. zong2l5, whole genome shotgun sequence.</title>
        <authorList>
            <person name="Zhang X."/>
            <person name="Feng G."/>
            <person name="Zhu H."/>
        </authorList>
    </citation>
    <scope>NUCLEOTIDE SEQUENCE [LARGE SCALE GENOMIC DNA]</scope>
    <source>
        <strain evidence="10">zong2l5</strain>
    </source>
</reference>
<keyword evidence="5" id="KW-0472">Membrane</keyword>
<evidence type="ECO:0000256" key="2">
    <source>
        <dbReference type="ARBA" id="ARBA00022448"/>
    </source>
</evidence>
<dbReference type="Pfam" id="PF13620">
    <property type="entry name" value="CarboxypepD_reg"/>
    <property type="match status" value="1"/>
</dbReference>
<dbReference type="RefSeq" id="WP_115858655.1">
    <property type="nucleotide sequence ID" value="NZ_QTSU01000001.1"/>
</dbReference>